<dbReference type="AlphaFoldDB" id="A0A1I7JHX0"/>
<keyword evidence="2" id="KW-1185">Reference proteome</keyword>
<evidence type="ECO:0008006" key="3">
    <source>
        <dbReference type="Google" id="ProtNLM"/>
    </source>
</evidence>
<protein>
    <recommendedName>
        <fullName evidence="3">DUF4177 domain-containing protein</fullName>
    </recommendedName>
</protein>
<gene>
    <name evidence="1" type="ORF">SAMN05421543_11040</name>
</gene>
<evidence type="ECO:0000313" key="1">
    <source>
        <dbReference type="EMBL" id="SFU84793.1"/>
    </source>
</evidence>
<dbReference type="RefSeq" id="WP_074952423.1">
    <property type="nucleotide sequence ID" value="NZ_FPBV01000010.1"/>
</dbReference>
<dbReference type="EMBL" id="FPBV01000010">
    <property type="protein sequence ID" value="SFU84793.1"/>
    <property type="molecule type" value="Genomic_DNA"/>
</dbReference>
<reference evidence="2" key="1">
    <citation type="submission" date="2016-10" db="EMBL/GenBank/DDBJ databases">
        <authorList>
            <person name="Varghese N."/>
        </authorList>
    </citation>
    <scope>NUCLEOTIDE SEQUENCE [LARGE SCALE GENOMIC DNA]</scope>
    <source>
        <strain evidence="2">DSM 17980</strain>
    </source>
</reference>
<accession>A0A1I7JHX0</accession>
<dbReference type="STRING" id="392015.SAMN05421543_11040"/>
<name>A0A1I7JHX0_9BACL</name>
<organism evidence="1 2">
    <name type="scientific">Alicyclobacillus macrosporangiidus</name>
    <dbReference type="NCBI Taxonomy" id="392015"/>
    <lineage>
        <taxon>Bacteria</taxon>
        <taxon>Bacillati</taxon>
        <taxon>Bacillota</taxon>
        <taxon>Bacilli</taxon>
        <taxon>Bacillales</taxon>
        <taxon>Alicyclobacillaceae</taxon>
        <taxon>Alicyclobacillus</taxon>
    </lineage>
</organism>
<dbReference type="OrthoDB" id="2974333at2"/>
<evidence type="ECO:0000313" key="2">
    <source>
        <dbReference type="Proteomes" id="UP000183508"/>
    </source>
</evidence>
<dbReference type="Proteomes" id="UP000183508">
    <property type="component" value="Unassembled WGS sequence"/>
</dbReference>
<sequence length="64" mass="7858">MHRWQYRCETDPALLDRLGDEGWELVSVIVLREIPHFYFKRPQPSFTERVTLEQRRRLGDDDRQ</sequence>
<proteinExistence type="predicted"/>